<dbReference type="InterPro" id="IPR011989">
    <property type="entry name" value="ARM-like"/>
</dbReference>
<evidence type="ECO:0000313" key="1">
    <source>
        <dbReference type="EMBL" id="VDK67128.1"/>
    </source>
</evidence>
<protein>
    <submittedName>
        <fullName evidence="1 3">Uncharacterized protein</fullName>
    </submittedName>
</protein>
<dbReference type="EMBL" id="UYRT01028075">
    <property type="protein sequence ID" value="VDK67128.1"/>
    <property type="molecule type" value="Genomic_DNA"/>
</dbReference>
<dbReference type="Proteomes" id="UP000271098">
    <property type="component" value="Unassembled WGS sequence"/>
</dbReference>
<dbReference type="WBParaSite" id="GPUH_0000901801-mRNA-1">
    <property type="protein sequence ID" value="GPUH_0000901801-mRNA-1"/>
    <property type="gene ID" value="GPUH_0000901801"/>
</dbReference>
<keyword evidence="2" id="KW-1185">Reference proteome</keyword>
<evidence type="ECO:0000313" key="2">
    <source>
        <dbReference type="Proteomes" id="UP000271098"/>
    </source>
</evidence>
<proteinExistence type="predicted"/>
<dbReference type="AlphaFoldDB" id="A0A183DJW7"/>
<accession>A0A183DJW7</accession>
<name>A0A183DJW7_9BILA</name>
<gene>
    <name evidence="1" type="ORF">GPUH_LOCUS9010</name>
</gene>
<reference evidence="1 2" key="2">
    <citation type="submission" date="2018-11" db="EMBL/GenBank/DDBJ databases">
        <authorList>
            <consortium name="Pathogen Informatics"/>
        </authorList>
    </citation>
    <scope>NUCLEOTIDE SEQUENCE [LARGE SCALE GENOMIC DNA]</scope>
</reference>
<sequence>MKSDINEVALQGIEFWSNICEEEISLSVEAEECQEHGRIPVYVSRHYARGKFLHIWTIFFAVEHENAGN</sequence>
<dbReference type="OrthoDB" id="10263328at2759"/>
<organism evidence="3">
    <name type="scientific">Gongylonema pulchrum</name>
    <dbReference type="NCBI Taxonomy" id="637853"/>
    <lineage>
        <taxon>Eukaryota</taxon>
        <taxon>Metazoa</taxon>
        <taxon>Ecdysozoa</taxon>
        <taxon>Nematoda</taxon>
        <taxon>Chromadorea</taxon>
        <taxon>Rhabditida</taxon>
        <taxon>Spirurina</taxon>
        <taxon>Spiruromorpha</taxon>
        <taxon>Spiruroidea</taxon>
        <taxon>Gongylonematidae</taxon>
        <taxon>Gongylonema</taxon>
    </lineage>
</organism>
<reference evidence="3" key="1">
    <citation type="submission" date="2016-06" db="UniProtKB">
        <authorList>
            <consortium name="WormBaseParasite"/>
        </authorList>
    </citation>
    <scope>IDENTIFICATION</scope>
</reference>
<evidence type="ECO:0000313" key="3">
    <source>
        <dbReference type="WBParaSite" id="GPUH_0000901801-mRNA-1"/>
    </source>
</evidence>
<dbReference type="Gene3D" id="1.25.10.10">
    <property type="entry name" value="Leucine-rich Repeat Variant"/>
    <property type="match status" value="1"/>
</dbReference>